<dbReference type="PATRIC" id="fig|153151.4.peg.2834"/>
<sequence length="38" mass="4184">MRRSYCIFPQLGEFGATLMFAGNIPGKTQTISTAIMCQ</sequence>
<accession>A0A150N1W9</accession>
<protein>
    <submittedName>
        <fullName evidence="1">Uncharacterized protein</fullName>
    </submittedName>
</protein>
<comment type="caution">
    <text evidence="1">The sequence shown here is derived from an EMBL/GenBank/DDBJ whole genome shotgun (WGS) entry which is preliminary data.</text>
</comment>
<reference evidence="1 2" key="1">
    <citation type="submission" date="2016-01" db="EMBL/GenBank/DDBJ databases">
        <title>Draft Genome Sequences of Seven Thermophilic Sporeformers Isolated from Foods.</title>
        <authorList>
            <person name="Berendsen E.M."/>
            <person name="Wells-Bennik M.H."/>
            <person name="Krawcyk A.O."/>
            <person name="De Jong A."/>
            <person name="Holsappel S."/>
            <person name="Eijlander R.T."/>
            <person name="Kuipers O.P."/>
        </authorList>
    </citation>
    <scope>NUCLEOTIDE SEQUENCE [LARGE SCALE GENOMIC DNA]</scope>
    <source>
        <strain evidence="1 2">B4110</strain>
    </source>
</reference>
<organism evidence="1 2">
    <name type="scientific">Parageobacillus toebii</name>
    <dbReference type="NCBI Taxonomy" id="153151"/>
    <lineage>
        <taxon>Bacteria</taxon>
        <taxon>Bacillati</taxon>
        <taxon>Bacillota</taxon>
        <taxon>Bacilli</taxon>
        <taxon>Bacillales</taxon>
        <taxon>Anoxybacillaceae</taxon>
        <taxon>Parageobacillus</taxon>
    </lineage>
</organism>
<evidence type="ECO:0000313" key="2">
    <source>
        <dbReference type="Proteomes" id="UP000075324"/>
    </source>
</evidence>
<evidence type="ECO:0000313" key="1">
    <source>
        <dbReference type="EMBL" id="KYD30698.1"/>
    </source>
</evidence>
<proteinExistence type="predicted"/>
<gene>
    <name evidence="1" type="ORF">B4110_1481</name>
</gene>
<dbReference type="Proteomes" id="UP000075324">
    <property type="component" value="Unassembled WGS sequence"/>
</dbReference>
<name>A0A150N1W9_9BACL</name>
<dbReference type="EMBL" id="LQYW01000046">
    <property type="protein sequence ID" value="KYD30698.1"/>
    <property type="molecule type" value="Genomic_DNA"/>
</dbReference>
<dbReference type="AlphaFoldDB" id="A0A150N1W9"/>